<organism evidence="1">
    <name type="scientific">marine sediment metagenome</name>
    <dbReference type="NCBI Taxonomy" id="412755"/>
    <lineage>
        <taxon>unclassified sequences</taxon>
        <taxon>metagenomes</taxon>
        <taxon>ecological metagenomes</taxon>
    </lineage>
</organism>
<name>A0A0F9IV73_9ZZZZ</name>
<dbReference type="EMBL" id="LAZR01018116">
    <property type="protein sequence ID" value="KKL97650.1"/>
    <property type="molecule type" value="Genomic_DNA"/>
</dbReference>
<comment type="caution">
    <text evidence="1">The sequence shown here is derived from an EMBL/GenBank/DDBJ whole genome shotgun (WGS) entry which is preliminary data.</text>
</comment>
<gene>
    <name evidence="1" type="ORF">LCGC14_1832380</name>
</gene>
<proteinExistence type="predicted"/>
<sequence length="57" mass="6322">MSNLKTLADCAYELSSVAEYLADIVYADQKGKKMPEPVERLLIVIGALARIDGERPR</sequence>
<protein>
    <submittedName>
        <fullName evidence="1">Uncharacterized protein</fullName>
    </submittedName>
</protein>
<reference evidence="1" key="1">
    <citation type="journal article" date="2015" name="Nature">
        <title>Complex archaea that bridge the gap between prokaryotes and eukaryotes.</title>
        <authorList>
            <person name="Spang A."/>
            <person name="Saw J.H."/>
            <person name="Jorgensen S.L."/>
            <person name="Zaremba-Niedzwiedzka K."/>
            <person name="Martijn J."/>
            <person name="Lind A.E."/>
            <person name="van Eijk R."/>
            <person name="Schleper C."/>
            <person name="Guy L."/>
            <person name="Ettema T.J."/>
        </authorList>
    </citation>
    <scope>NUCLEOTIDE SEQUENCE</scope>
</reference>
<accession>A0A0F9IV73</accession>
<evidence type="ECO:0000313" key="1">
    <source>
        <dbReference type="EMBL" id="KKL97650.1"/>
    </source>
</evidence>
<dbReference type="AlphaFoldDB" id="A0A0F9IV73"/>